<evidence type="ECO:0000313" key="2">
    <source>
        <dbReference type="Proteomes" id="UP000789366"/>
    </source>
</evidence>
<name>A0ACA9PC48_9GLOM</name>
<protein>
    <submittedName>
        <fullName evidence="1">11544_t:CDS:1</fullName>
    </submittedName>
</protein>
<comment type="caution">
    <text evidence="1">The sequence shown here is derived from an EMBL/GenBank/DDBJ whole genome shotgun (WGS) entry which is preliminary data.</text>
</comment>
<keyword evidence="2" id="KW-1185">Reference proteome</keyword>
<gene>
    <name evidence="1" type="ORF">SPELUC_LOCUS11313</name>
</gene>
<feature type="non-terminal residue" evidence="1">
    <location>
        <position position="160"/>
    </location>
</feature>
<sequence length="160" mass="18608">NFFAYPIFMESDNENNLDNVTNSEFENNLSSSSSKKLSDSSENKPQSKKLRNQKTTYKILIPSKEKKVECGATYKYDGEMGNMQYHLQVRHNIYSPNQLDNLKNKNQLKITDMLSNVRPYKAPKQAELCNVTVEWLITDLLPLNTIHKKGYHKMIQKFDP</sequence>
<evidence type="ECO:0000313" key="1">
    <source>
        <dbReference type="EMBL" id="CAG8701796.1"/>
    </source>
</evidence>
<feature type="non-terminal residue" evidence="1">
    <location>
        <position position="1"/>
    </location>
</feature>
<proteinExistence type="predicted"/>
<dbReference type="EMBL" id="CAJVPW010023595">
    <property type="protein sequence ID" value="CAG8701796.1"/>
    <property type="molecule type" value="Genomic_DNA"/>
</dbReference>
<reference evidence="1" key="1">
    <citation type="submission" date="2021-06" db="EMBL/GenBank/DDBJ databases">
        <authorList>
            <person name="Kallberg Y."/>
            <person name="Tangrot J."/>
            <person name="Rosling A."/>
        </authorList>
    </citation>
    <scope>NUCLEOTIDE SEQUENCE</scope>
    <source>
        <strain evidence="1">28 12/20/2015</strain>
    </source>
</reference>
<organism evidence="1 2">
    <name type="scientific">Cetraspora pellucida</name>
    <dbReference type="NCBI Taxonomy" id="1433469"/>
    <lineage>
        <taxon>Eukaryota</taxon>
        <taxon>Fungi</taxon>
        <taxon>Fungi incertae sedis</taxon>
        <taxon>Mucoromycota</taxon>
        <taxon>Glomeromycotina</taxon>
        <taxon>Glomeromycetes</taxon>
        <taxon>Diversisporales</taxon>
        <taxon>Gigasporaceae</taxon>
        <taxon>Cetraspora</taxon>
    </lineage>
</organism>
<accession>A0ACA9PC48</accession>
<dbReference type="Proteomes" id="UP000789366">
    <property type="component" value="Unassembled WGS sequence"/>
</dbReference>